<evidence type="ECO:0000256" key="1">
    <source>
        <dbReference type="SAM" id="MobiDB-lite"/>
    </source>
</evidence>
<feature type="compositionally biased region" description="Pro residues" evidence="1">
    <location>
        <begin position="224"/>
        <end position="234"/>
    </location>
</feature>
<dbReference type="RefSeq" id="XP_021872503.1">
    <property type="nucleotide sequence ID" value="XM_022012597.1"/>
</dbReference>
<feature type="compositionally biased region" description="Pro residues" evidence="1">
    <location>
        <begin position="8"/>
        <end position="18"/>
    </location>
</feature>
<evidence type="ECO:0000313" key="2">
    <source>
        <dbReference type="EMBL" id="ORX38581.1"/>
    </source>
</evidence>
<accession>A0A1Y1UKK6</accession>
<evidence type="ECO:0000313" key="3">
    <source>
        <dbReference type="Proteomes" id="UP000193218"/>
    </source>
</evidence>
<feature type="region of interest" description="Disordered" evidence="1">
    <location>
        <begin position="1"/>
        <end position="81"/>
    </location>
</feature>
<feature type="compositionally biased region" description="Acidic residues" evidence="1">
    <location>
        <begin position="193"/>
        <end position="207"/>
    </location>
</feature>
<keyword evidence="3" id="KW-1185">Reference proteome</keyword>
<name>A0A1Y1UKK6_9TREE</name>
<gene>
    <name evidence="2" type="ORF">BD324DRAFT_367955</name>
</gene>
<dbReference type="InParanoid" id="A0A1Y1UKK6"/>
<comment type="caution">
    <text evidence="2">The sequence shown here is derived from an EMBL/GenBank/DDBJ whole genome shotgun (WGS) entry which is preliminary data.</text>
</comment>
<reference evidence="2 3" key="1">
    <citation type="submission" date="2017-03" db="EMBL/GenBank/DDBJ databases">
        <title>Widespread Adenine N6-methylation of Active Genes in Fungi.</title>
        <authorList>
            <consortium name="DOE Joint Genome Institute"/>
            <person name="Mondo S.J."/>
            <person name="Dannebaum R.O."/>
            <person name="Kuo R.C."/>
            <person name="Louie K.B."/>
            <person name="Bewick A.J."/>
            <person name="Labutti K."/>
            <person name="Haridas S."/>
            <person name="Kuo A."/>
            <person name="Salamov A."/>
            <person name="Ahrendt S.R."/>
            <person name="Lau R."/>
            <person name="Bowen B.P."/>
            <person name="Lipzen A."/>
            <person name="Sullivan W."/>
            <person name="Andreopoulos W.B."/>
            <person name="Clum A."/>
            <person name="Lindquist E."/>
            <person name="Daum C."/>
            <person name="Northen T.R."/>
            <person name="Ramamoorthy G."/>
            <person name="Schmitz R.J."/>
            <person name="Gryganskyi A."/>
            <person name="Culley D."/>
            <person name="Magnuson J."/>
            <person name="James T.Y."/>
            <person name="O'Malley M.A."/>
            <person name="Stajich J.E."/>
            <person name="Spatafora J.W."/>
            <person name="Visel A."/>
            <person name="Grigoriev I.V."/>
        </authorList>
    </citation>
    <scope>NUCLEOTIDE SEQUENCE [LARGE SCALE GENOMIC DNA]</scope>
    <source>
        <strain evidence="2 3">NRRL Y-17943</strain>
    </source>
</reference>
<organism evidence="2 3">
    <name type="scientific">Kockovaella imperatae</name>
    <dbReference type="NCBI Taxonomy" id="4999"/>
    <lineage>
        <taxon>Eukaryota</taxon>
        <taxon>Fungi</taxon>
        <taxon>Dikarya</taxon>
        <taxon>Basidiomycota</taxon>
        <taxon>Agaricomycotina</taxon>
        <taxon>Tremellomycetes</taxon>
        <taxon>Tremellales</taxon>
        <taxon>Cuniculitremaceae</taxon>
        <taxon>Kockovaella</taxon>
    </lineage>
</organism>
<feature type="compositionally biased region" description="Polar residues" evidence="1">
    <location>
        <begin position="50"/>
        <end position="67"/>
    </location>
</feature>
<dbReference type="OrthoDB" id="2593121at2759"/>
<dbReference type="Proteomes" id="UP000193218">
    <property type="component" value="Unassembled WGS sequence"/>
</dbReference>
<dbReference type="AlphaFoldDB" id="A0A1Y1UKK6"/>
<sequence length="303" mass="31820">MPGMDGPSPSPSTMPPPASGGSKRPRNSNVATSGAGPSRVKRRKAEGANDTDSVTDGRTRPANSGSGPSKGKEDEWDGEPGEIVTKIDFNNLPVETLYKYLQAHDLLPRFEPSPWSEEPCIPPNSLYSAAPLAAAQGEGSPSKERPSSPTPSVKLATAEATPAPGSDQVEPGQGTNGPDPLPPPEGLGTADGQAEEGNVEPTDENMDENVPAPPTTRSKTLPMRRPPTPPPRSPSPVDVKRGVITLSDVEAARAVLAEKANAHWIKGLGGGQNKEGETIVNFLYKLKAGPTRLLRVYNPWPAT</sequence>
<feature type="region of interest" description="Disordered" evidence="1">
    <location>
        <begin position="109"/>
        <end position="240"/>
    </location>
</feature>
<proteinExistence type="predicted"/>
<dbReference type="EMBL" id="NBSH01000004">
    <property type="protein sequence ID" value="ORX38581.1"/>
    <property type="molecule type" value="Genomic_DNA"/>
</dbReference>
<protein>
    <submittedName>
        <fullName evidence="2">Uncharacterized protein</fullName>
    </submittedName>
</protein>
<dbReference type="GeneID" id="33554405"/>